<evidence type="ECO:0000259" key="2">
    <source>
        <dbReference type="Pfam" id="PF14361"/>
    </source>
</evidence>
<feature type="domain" description="PucR C-terminal helix-turn-helix" evidence="1">
    <location>
        <begin position="343"/>
        <end position="400"/>
    </location>
</feature>
<accession>A0ABP8SY54</accession>
<dbReference type="RefSeq" id="WP_346122932.1">
    <property type="nucleotide sequence ID" value="NZ_BAABGU010000030.1"/>
</dbReference>
<dbReference type="Proteomes" id="UP001500307">
    <property type="component" value="Unassembled WGS sequence"/>
</dbReference>
<dbReference type="EMBL" id="BAABGU010000030">
    <property type="protein sequence ID" value="GAA4576267.1"/>
    <property type="molecule type" value="Genomic_DNA"/>
</dbReference>
<proteinExistence type="predicted"/>
<protein>
    <submittedName>
        <fullName evidence="3">Helix-turn-helix domain-containing protein</fullName>
    </submittedName>
</protein>
<dbReference type="PANTHER" id="PTHR33744:SF1">
    <property type="entry name" value="DNA-BINDING TRANSCRIPTIONAL ACTIVATOR ADER"/>
    <property type="match status" value="1"/>
</dbReference>
<sequence length="409" mass="44003">MSDQSGTTRRAARLELDERVAARLRDQLPVVAERTVSAITGEVPGYSGALTGAMREKIENAVRIALGTFLQLLEKAQSSDPSTPLTPALEAAYALGSGEARSGRSMDALLAAYRVGARVAWREVSTTTVRSGLAAETVAEFAELMFAYIDELSAASVAGHADELASAGRVQRRYLERLTQQLLAGEPEDGLRRSAERADWPPPQTLTVVLLPRRHLRAVLALLSPQTLESGEDLPGVDLGEETAVLLVPDAHGPGRRQLARVLKGHRAVLGPARPWSRVAASYQRAARALALGLGDPGAEAPLDTEQHLAELLLSMDPEGLADLRTQALSPLASLPPATAHRLAETLRSWLLHQGRRDDVAADLFVHPQTVRYRMGKLRELFGDRLHDPATVLDLTLALAVPPAAPEPE</sequence>
<dbReference type="InterPro" id="IPR042070">
    <property type="entry name" value="PucR_C-HTH_sf"/>
</dbReference>
<comment type="caution">
    <text evidence="3">The sequence shown here is derived from an EMBL/GenBank/DDBJ whole genome shotgun (WGS) entry which is preliminary data.</text>
</comment>
<evidence type="ECO:0000259" key="1">
    <source>
        <dbReference type="Pfam" id="PF13556"/>
    </source>
</evidence>
<gene>
    <name evidence="3" type="ORF">GCM10023176_47280</name>
</gene>
<keyword evidence="4" id="KW-1185">Reference proteome</keyword>
<dbReference type="InterPro" id="IPR025751">
    <property type="entry name" value="RsbRD_N_dom"/>
</dbReference>
<dbReference type="InterPro" id="IPR025736">
    <property type="entry name" value="PucR_C-HTH_dom"/>
</dbReference>
<evidence type="ECO:0000313" key="3">
    <source>
        <dbReference type="EMBL" id="GAA4576267.1"/>
    </source>
</evidence>
<dbReference type="InterPro" id="IPR051448">
    <property type="entry name" value="CdaR-like_regulators"/>
</dbReference>
<dbReference type="Pfam" id="PF14361">
    <property type="entry name" value="RsbRD_N"/>
    <property type="match status" value="1"/>
</dbReference>
<evidence type="ECO:0000313" key="4">
    <source>
        <dbReference type="Proteomes" id="UP001500307"/>
    </source>
</evidence>
<feature type="domain" description="RsbT co-antagonist protein RsbRD N-terminal" evidence="2">
    <location>
        <begin position="30"/>
        <end position="173"/>
    </location>
</feature>
<dbReference type="Gene3D" id="1.10.10.2840">
    <property type="entry name" value="PucR C-terminal helix-turn-helix domain"/>
    <property type="match status" value="1"/>
</dbReference>
<dbReference type="Pfam" id="PF13556">
    <property type="entry name" value="HTH_30"/>
    <property type="match status" value="1"/>
</dbReference>
<name>A0ABP8SY54_9ACTN</name>
<dbReference type="PANTHER" id="PTHR33744">
    <property type="entry name" value="CARBOHYDRATE DIACID REGULATOR"/>
    <property type="match status" value="1"/>
</dbReference>
<organism evidence="3 4">
    <name type="scientific">Micromonospora coerulea</name>
    <dbReference type="NCBI Taxonomy" id="47856"/>
    <lineage>
        <taxon>Bacteria</taxon>
        <taxon>Bacillati</taxon>
        <taxon>Actinomycetota</taxon>
        <taxon>Actinomycetes</taxon>
        <taxon>Micromonosporales</taxon>
        <taxon>Micromonosporaceae</taxon>
        <taxon>Micromonospora</taxon>
    </lineage>
</organism>
<reference evidence="4" key="1">
    <citation type="journal article" date="2019" name="Int. J. Syst. Evol. Microbiol.">
        <title>The Global Catalogue of Microorganisms (GCM) 10K type strain sequencing project: providing services to taxonomists for standard genome sequencing and annotation.</title>
        <authorList>
            <consortium name="The Broad Institute Genomics Platform"/>
            <consortium name="The Broad Institute Genome Sequencing Center for Infectious Disease"/>
            <person name="Wu L."/>
            <person name="Ma J."/>
        </authorList>
    </citation>
    <scope>NUCLEOTIDE SEQUENCE [LARGE SCALE GENOMIC DNA]</scope>
    <source>
        <strain evidence="4">JCM 3175</strain>
    </source>
</reference>